<reference evidence="2" key="1">
    <citation type="submission" date="2017-06" db="EMBL/GenBank/DDBJ databases">
        <authorList>
            <person name="Cremers G."/>
        </authorList>
    </citation>
    <scope>NUCLEOTIDE SEQUENCE [LARGE SCALE GENOMIC DNA]</scope>
</reference>
<accession>A0A284VIR6</accession>
<dbReference type="Proteomes" id="UP000218615">
    <property type="component" value="Unassembled WGS sequence"/>
</dbReference>
<gene>
    <name evidence="1" type="ORF">MNV_1090008</name>
</gene>
<dbReference type="EMBL" id="FZMP01000012">
    <property type="protein sequence ID" value="SNQ59175.1"/>
    <property type="molecule type" value="Genomic_DNA"/>
</dbReference>
<dbReference type="AlphaFoldDB" id="A0A284VIR6"/>
<evidence type="ECO:0000313" key="2">
    <source>
        <dbReference type="Proteomes" id="UP000218615"/>
    </source>
</evidence>
<organism evidence="1 2">
    <name type="scientific">Candidatus Methanoperedens nitratireducens</name>
    <dbReference type="NCBI Taxonomy" id="1392998"/>
    <lineage>
        <taxon>Archaea</taxon>
        <taxon>Methanobacteriati</taxon>
        <taxon>Methanobacteriota</taxon>
        <taxon>Stenosarchaea group</taxon>
        <taxon>Methanomicrobia</taxon>
        <taxon>Methanosarcinales</taxon>
        <taxon>ANME-2 cluster</taxon>
        <taxon>Candidatus Methanoperedentaceae</taxon>
        <taxon>Candidatus Methanoperedens</taxon>
    </lineage>
</organism>
<keyword evidence="2" id="KW-1185">Reference proteome</keyword>
<name>A0A284VIR6_9EURY</name>
<evidence type="ECO:0000313" key="1">
    <source>
        <dbReference type="EMBL" id="SNQ59175.1"/>
    </source>
</evidence>
<sequence length="87" mass="10096">MASKVFTIIYDVELGKPYMFPKGRNFARSNDDIEGKGESKKQMTIGNRLYRGSKLPQPERRLTYSTVFYCMNGGTTYECKKFNYTAR</sequence>
<protein>
    <submittedName>
        <fullName evidence="1">Uncharacterized protein</fullName>
    </submittedName>
</protein>
<proteinExistence type="predicted"/>